<dbReference type="SUPFAM" id="SSF49562">
    <property type="entry name" value="C2 domain (Calcium/lipid-binding domain, CaLB)"/>
    <property type="match status" value="1"/>
</dbReference>
<proteinExistence type="predicted"/>
<dbReference type="SUPFAM" id="SSF50156">
    <property type="entry name" value="PDZ domain-like"/>
    <property type="match status" value="1"/>
</dbReference>
<evidence type="ECO:0000259" key="4">
    <source>
        <dbReference type="PROSITE" id="PS50106"/>
    </source>
</evidence>
<name>A0AAN8K6Y7_PATCE</name>
<dbReference type="Proteomes" id="UP001347796">
    <property type="component" value="Unassembled WGS sequence"/>
</dbReference>
<evidence type="ECO:0000259" key="2">
    <source>
        <dbReference type="PROSITE" id="PS50004"/>
    </source>
</evidence>
<dbReference type="Gene3D" id="1.20.900.10">
    <property type="entry name" value="Dbl homology (DH) domain"/>
    <property type="match status" value="1"/>
</dbReference>
<dbReference type="PANTHER" id="PTHR46848">
    <property type="entry name" value="REGULATOR OF G-PROTEIN SIGNALING 3"/>
    <property type="match status" value="1"/>
</dbReference>
<dbReference type="GO" id="GO:0005886">
    <property type="term" value="C:plasma membrane"/>
    <property type="evidence" value="ECO:0007669"/>
    <property type="project" value="TreeGrafter"/>
</dbReference>
<evidence type="ECO:0000256" key="1">
    <source>
        <dbReference type="SAM" id="MobiDB-lite"/>
    </source>
</evidence>
<dbReference type="InterPro" id="IPR041489">
    <property type="entry name" value="PDZ_6"/>
</dbReference>
<feature type="domain" description="PDZ" evidence="4">
    <location>
        <begin position="180"/>
        <end position="257"/>
    </location>
</feature>
<dbReference type="SUPFAM" id="SSF48065">
    <property type="entry name" value="DBL homology domain (DH-domain)"/>
    <property type="match status" value="1"/>
</dbReference>
<evidence type="ECO:0000259" key="3">
    <source>
        <dbReference type="PROSITE" id="PS50010"/>
    </source>
</evidence>
<dbReference type="InterPro" id="IPR000219">
    <property type="entry name" value="DH_dom"/>
</dbReference>
<evidence type="ECO:0008006" key="7">
    <source>
        <dbReference type="Google" id="ProtNLM"/>
    </source>
</evidence>
<dbReference type="PROSITE" id="PS50106">
    <property type="entry name" value="PDZ"/>
    <property type="match status" value="1"/>
</dbReference>
<feature type="domain" description="C2" evidence="2">
    <location>
        <begin position="16"/>
        <end position="135"/>
    </location>
</feature>
<dbReference type="Gene3D" id="2.30.42.10">
    <property type="match status" value="1"/>
</dbReference>
<gene>
    <name evidence="5" type="ORF">SNE40_001339</name>
</gene>
<dbReference type="Pfam" id="PF00168">
    <property type="entry name" value="C2"/>
    <property type="match status" value="1"/>
</dbReference>
<keyword evidence="6" id="KW-1185">Reference proteome</keyword>
<dbReference type="InterPro" id="IPR035892">
    <property type="entry name" value="C2_domain_sf"/>
</dbReference>
<dbReference type="InterPro" id="IPR035899">
    <property type="entry name" value="DBL_dom_sf"/>
</dbReference>
<feature type="domain" description="DH" evidence="3">
    <location>
        <begin position="348"/>
        <end position="541"/>
    </location>
</feature>
<dbReference type="GO" id="GO:0005085">
    <property type="term" value="F:guanyl-nucleotide exchange factor activity"/>
    <property type="evidence" value="ECO:0007669"/>
    <property type="project" value="InterPro"/>
</dbReference>
<dbReference type="InterPro" id="IPR000008">
    <property type="entry name" value="C2_dom"/>
</dbReference>
<dbReference type="AlphaFoldDB" id="A0AAN8K6Y7"/>
<dbReference type="InterPro" id="IPR036034">
    <property type="entry name" value="PDZ_sf"/>
</dbReference>
<sequence>MVLDALGETKRKKFVMKGQLKVSAYMNFGLLTVHVVQGRNFASSWKPLCDSYIKMSLVPDESKRTRCKTASITNTNNPLYDDKFSFEILEEDHNKRLLISVWHKDQKSGLSEFLGCMSFGVKHLMNPKKEVNGWYYLLTEEIGRKKHLQITKTQKPALKDYTQANIPQINKDVKGSEPTTVMMYRGKNGFGFSVIESFPVKVGRVDGASPAEEAGLLQGDIIVKVNGQNVSRSTAVSVAKLVKRSANKLVLDVQRQKEPVTNTTYEKPIRQNVTEPIYETINSYHGTDLDSTDGDVSREMRNDCEISVDTDNAFLDDPEECYIATTSTPLPLLCNGHKTYYSSANEQRKQEAVHRLLSLELDFIDFMHAGIQRYSRPLRHCILAAQQHSALFQNVEKLVTISEYHVKQMQDNSPSMYTDTDDTQSSEGSHFYQVMGLIYQSKLHMLCQAYEIYAQGLSNANGVLSGLKRNPDFMRFVKEPALTPGEPSISAFIYRPIHHLKELHQCLRDIFTNTSTASDDYPSLKNVVEGLQESVNNITNCSSRAQSLNSLSSKRSKGSAGSLGSSGSSTGSGSMKYGSSSSGSSTSSKVPTSCSMQTVRSVDSEVMKIQDRLVFSANIPVFQLCQEERHLIYRGDIFKWEGKQWVKIHMLLFSDVILQVERERSGYMKVIEEPIFLRELCGVEANCKHATEFLLHTCPRSPCTGLPAPKRLLFCSSTTEEKYVWKNLLEQRVYSIRGTVTQYSSSTSSDNSIYSVIV</sequence>
<dbReference type="PANTHER" id="PTHR46848:SF1">
    <property type="entry name" value="REGULATOR OF G-PROTEIN SIGNALING 3"/>
    <property type="match status" value="1"/>
</dbReference>
<organism evidence="5 6">
    <name type="scientific">Patella caerulea</name>
    <name type="common">Rayed Mediterranean limpet</name>
    <dbReference type="NCBI Taxonomy" id="87958"/>
    <lineage>
        <taxon>Eukaryota</taxon>
        <taxon>Metazoa</taxon>
        <taxon>Spiralia</taxon>
        <taxon>Lophotrochozoa</taxon>
        <taxon>Mollusca</taxon>
        <taxon>Gastropoda</taxon>
        <taxon>Patellogastropoda</taxon>
        <taxon>Patelloidea</taxon>
        <taxon>Patellidae</taxon>
        <taxon>Patella</taxon>
    </lineage>
</organism>
<dbReference type="InterPro" id="IPR001478">
    <property type="entry name" value="PDZ"/>
</dbReference>
<dbReference type="Pfam" id="PF17820">
    <property type="entry name" value="PDZ_6"/>
    <property type="match status" value="1"/>
</dbReference>
<feature type="region of interest" description="Disordered" evidence="1">
    <location>
        <begin position="551"/>
        <end position="594"/>
    </location>
</feature>
<dbReference type="GO" id="GO:0005634">
    <property type="term" value="C:nucleus"/>
    <property type="evidence" value="ECO:0007669"/>
    <property type="project" value="TreeGrafter"/>
</dbReference>
<dbReference type="PROSITE" id="PS50004">
    <property type="entry name" value="C2"/>
    <property type="match status" value="1"/>
</dbReference>
<accession>A0AAN8K6Y7</accession>
<protein>
    <recommendedName>
        <fullName evidence="7">Regulator of G-protein signaling 3</fullName>
    </recommendedName>
</protein>
<comment type="caution">
    <text evidence="5">The sequence shown here is derived from an EMBL/GenBank/DDBJ whole genome shotgun (WGS) entry which is preliminary data.</text>
</comment>
<evidence type="ECO:0000313" key="6">
    <source>
        <dbReference type="Proteomes" id="UP001347796"/>
    </source>
</evidence>
<dbReference type="SMART" id="SM00239">
    <property type="entry name" value="C2"/>
    <property type="match status" value="1"/>
</dbReference>
<reference evidence="5 6" key="1">
    <citation type="submission" date="2024-01" db="EMBL/GenBank/DDBJ databases">
        <title>The genome of the rayed Mediterranean limpet Patella caerulea (Linnaeus, 1758).</title>
        <authorList>
            <person name="Anh-Thu Weber A."/>
            <person name="Halstead-Nussloch G."/>
        </authorList>
    </citation>
    <scope>NUCLEOTIDE SEQUENCE [LARGE SCALE GENOMIC DNA]</scope>
    <source>
        <strain evidence="5">AATW-2023a</strain>
        <tissue evidence="5">Whole specimen</tissue>
    </source>
</reference>
<dbReference type="Pfam" id="PF00621">
    <property type="entry name" value="RhoGEF"/>
    <property type="match status" value="1"/>
</dbReference>
<dbReference type="SUPFAM" id="SSF50729">
    <property type="entry name" value="PH domain-like"/>
    <property type="match status" value="1"/>
</dbReference>
<dbReference type="Gene3D" id="2.30.29.30">
    <property type="entry name" value="Pleckstrin-homology domain (PH domain)/Phosphotyrosine-binding domain (PTB)"/>
    <property type="match status" value="1"/>
</dbReference>
<dbReference type="InterPro" id="IPR011993">
    <property type="entry name" value="PH-like_dom_sf"/>
</dbReference>
<dbReference type="Gene3D" id="2.60.40.150">
    <property type="entry name" value="C2 domain"/>
    <property type="match status" value="1"/>
</dbReference>
<dbReference type="PROSITE" id="PS50010">
    <property type="entry name" value="DH_2"/>
    <property type="match status" value="1"/>
</dbReference>
<dbReference type="SMART" id="SM00228">
    <property type="entry name" value="PDZ"/>
    <property type="match status" value="1"/>
</dbReference>
<dbReference type="EMBL" id="JAZGQO010000001">
    <property type="protein sequence ID" value="KAK6196036.1"/>
    <property type="molecule type" value="Genomic_DNA"/>
</dbReference>
<evidence type="ECO:0000313" key="5">
    <source>
        <dbReference type="EMBL" id="KAK6196036.1"/>
    </source>
</evidence>